<evidence type="ECO:0000256" key="1">
    <source>
        <dbReference type="SAM" id="MobiDB-lite"/>
    </source>
</evidence>
<protein>
    <submittedName>
        <fullName evidence="3">DUF928 domain-containing protein</fullName>
    </submittedName>
</protein>
<keyword evidence="2" id="KW-0732">Signal</keyword>
<dbReference type="EMBL" id="JADEXS010000552">
    <property type="protein sequence ID" value="MBE9026201.1"/>
    <property type="molecule type" value="Genomic_DNA"/>
</dbReference>
<feature type="signal peptide" evidence="2">
    <location>
        <begin position="1"/>
        <end position="30"/>
    </location>
</feature>
<proteinExistence type="predicted"/>
<accession>A0A8J7A677</accession>
<evidence type="ECO:0000256" key="2">
    <source>
        <dbReference type="SAM" id="SignalP"/>
    </source>
</evidence>
<name>A0A8J7A677_DESMC</name>
<dbReference type="AlphaFoldDB" id="A0A8J7A677"/>
<feature type="chain" id="PRO_5035270498" evidence="2">
    <location>
        <begin position="31"/>
        <end position="246"/>
    </location>
</feature>
<evidence type="ECO:0000313" key="4">
    <source>
        <dbReference type="Proteomes" id="UP000622533"/>
    </source>
</evidence>
<sequence length="246" mass="27438">MKWIKSSQYFVIFSLPLCLNFAQSSFTAQAQAQLYEPNKTWQISQTFKPPKRGAPPASAGGSTRGGSCLTGKKLITPLIPQNKLGLTLGQHPTFFWYVPESSVKTAKFFLLTDDDQTVFYETSFTLPDKSGIVSFTLPDSAPALAVDKTYHWYLTVVCNTEDSSDNPIVDGWVERIKPELALSEALAKANLWKLPAIYAEAGIWHEALTTLVQLRRTEPNNLKMRLDWRQFFKSVGLSAIASSPLI</sequence>
<dbReference type="RefSeq" id="WP_193921811.1">
    <property type="nucleotide sequence ID" value="NZ_JADEXS020000001.1"/>
</dbReference>
<keyword evidence="4" id="KW-1185">Reference proteome</keyword>
<reference evidence="3" key="1">
    <citation type="submission" date="2020-10" db="EMBL/GenBank/DDBJ databases">
        <authorList>
            <person name="Castelo-Branco R."/>
            <person name="Eusebio N."/>
            <person name="Adriana R."/>
            <person name="Vieira A."/>
            <person name="Brugerolle De Fraissinette N."/>
            <person name="Rezende De Castro R."/>
            <person name="Schneider M.P."/>
            <person name="Vasconcelos V."/>
            <person name="Leao P.N."/>
        </authorList>
    </citation>
    <scope>NUCLEOTIDE SEQUENCE</scope>
    <source>
        <strain evidence="3">LEGE 12446</strain>
    </source>
</reference>
<comment type="caution">
    <text evidence="3">The sequence shown here is derived from an EMBL/GenBank/DDBJ whole genome shotgun (WGS) entry which is preliminary data.</text>
</comment>
<dbReference type="Proteomes" id="UP000622533">
    <property type="component" value="Unassembled WGS sequence"/>
</dbReference>
<dbReference type="Pfam" id="PF06051">
    <property type="entry name" value="DUF928"/>
    <property type="match status" value="1"/>
</dbReference>
<evidence type="ECO:0000313" key="3">
    <source>
        <dbReference type="EMBL" id="MBE9026201.1"/>
    </source>
</evidence>
<gene>
    <name evidence="3" type="ORF">IQ276_28405</name>
</gene>
<dbReference type="InterPro" id="IPR010328">
    <property type="entry name" value="DUF928"/>
</dbReference>
<organism evidence="3 4">
    <name type="scientific">Desmonostoc muscorum LEGE 12446</name>
    <dbReference type="NCBI Taxonomy" id="1828758"/>
    <lineage>
        <taxon>Bacteria</taxon>
        <taxon>Bacillati</taxon>
        <taxon>Cyanobacteriota</taxon>
        <taxon>Cyanophyceae</taxon>
        <taxon>Nostocales</taxon>
        <taxon>Nostocaceae</taxon>
        <taxon>Desmonostoc</taxon>
    </lineage>
</organism>
<feature type="region of interest" description="Disordered" evidence="1">
    <location>
        <begin position="45"/>
        <end position="65"/>
    </location>
</feature>